<dbReference type="InterPro" id="IPR015943">
    <property type="entry name" value="WD40/YVTN_repeat-like_dom_sf"/>
</dbReference>
<accession>A0A9P7S023</accession>
<keyword evidence="2" id="KW-1185">Reference proteome</keyword>
<organism evidence="1 2">
    <name type="scientific">Marasmius oreades</name>
    <name type="common">fairy-ring Marasmius</name>
    <dbReference type="NCBI Taxonomy" id="181124"/>
    <lineage>
        <taxon>Eukaryota</taxon>
        <taxon>Fungi</taxon>
        <taxon>Dikarya</taxon>
        <taxon>Basidiomycota</taxon>
        <taxon>Agaricomycotina</taxon>
        <taxon>Agaricomycetes</taxon>
        <taxon>Agaricomycetidae</taxon>
        <taxon>Agaricales</taxon>
        <taxon>Marasmiineae</taxon>
        <taxon>Marasmiaceae</taxon>
        <taxon>Marasmius</taxon>
    </lineage>
</organism>
<dbReference type="SMART" id="SM00320">
    <property type="entry name" value="WD40"/>
    <property type="match status" value="2"/>
</dbReference>
<dbReference type="InterPro" id="IPR001680">
    <property type="entry name" value="WD40_rpt"/>
</dbReference>
<dbReference type="Pfam" id="PF00400">
    <property type="entry name" value="WD40"/>
    <property type="match status" value="1"/>
</dbReference>
<dbReference type="RefSeq" id="XP_043008568.1">
    <property type="nucleotide sequence ID" value="XM_043153284.1"/>
</dbReference>
<evidence type="ECO:0000313" key="2">
    <source>
        <dbReference type="Proteomes" id="UP001049176"/>
    </source>
</evidence>
<name>A0A9P7S023_9AGAR</name>
<dbReference type="Gene3D" id="2.130.10.10">
    <property type="entry name" value="YVTN repeat-like/Quinoprotein amine dehydrogenase"/>
    <property type="match status" value="1"/>
</dbReference>
<protein>
    <recommendedName>
        <fullName evidence="3">WD40 repeat-like protein</fullName>
    </recommendedName>
</protein>
<dbReference type="GeneID" id="66077550"/>
<evidence type="ECO:0008006" key="3">
    <source>
        <dbReference type="Google" id="ProtNLM"/>
    </source>
</evidence>
<comment type="caution">
    <text evidence="1">The sequence shown here is derived from an EMBL/GenBank/DDBJ whole genome shotgun (WGS) entry which is preliminary data.</text>
</comment>
<dbReference type="Proteomes" id="UP001049176">
    <property type="component" value="Chromosome 5"/>
</dbReference>
<dbReference type="KEGG" id="more:E1B28_008474"/>
<sequence length="514" mass="56506">MQSDTERRYVLRSTFTAFTDSISALAFSNDGKFLAACSRDGQTAIFRTGNRPKLVASFMNTDSPPLVVVWGIGSEIIVGLETGAVIRYPNATQATHLPLPWKRSAGGNSHELFDIGKPIQSLTFHAETKRLFVGIGPNVNVYRRRSSDQWVFVSEIPEPPAETRYTRVQHDQEIVPSAILIPLWLDQVIVCYQNDGIHVWDLRDDGKDVRWLWNIAPLNRMQVDTSSAALSPDSIRIAAWNVSDGLDLYSVRRANKEQVDTISITSPTVSQLNVMLDIRWVHSGKEVLVGSNIGKPFIVNPDTKQIVQTLTHSRVKANTSINAYWSGGNQHFIATGDRDMGRETSVKLWYTTPPGRWGKVFNCTSIALNSELYWWLLHILLLCTIIDRMTISPLLHLAMIGTIKLMGNAGQALSDWANDGTRPLPSPLFSEAPSNTVEVAVTQSAIVSESTPTAISTTATDLFSQISVTQVVSFDDTQATVLSNLNTGTSSTLLNTLSQPTCSLGEQCGGIGSM</sequence>
<dbReference type="OrthoDB" id="3238562at2759"/>
<dbReference type="SUPFAM" id="SSF101908">
    <property type="entry name" value="Putative isomerase YbhE"/>
    <property type="match status" value="1"/>
</dbReference>
<proteinExistence type="predicted"/>
<gene>
    <name evidence="1" type="ORF">E1B28_008474</name>
</gene>
<dbReference type="AlphaFoldDB" id="A0A9P7S023"/>
<dbReference type="EMBL" id="CM032185">
    <property type="protein sequence ID" value="KAG7092098.1"/>
    <property type="molecule type" value="Genomic_DNA"/>
</dbReference>
<reference evidence="1" key="1">
    <citation type="journal article" date="2021" name="Genome Biol. Evol.">
        <title>The assembled and annotated genome of the fairy-ring fungus Marasmius oreades.</title>
        <authorList>
            <person name="Hiltunen M."/>
            <person name="Ament-Velasquez S.L."/>
            <person name="Johannesson H."/>
        </authorList>
    </citation>
    <scope>NUCLEOTIDE SEQUENCE</scope>
    <source>
        <strain evidence="1">03SP1</strain>
    </source>
</reference>
<evidence type="ECO:0000313" key="1">
    <source>
        <dbReference type="EMBL" id="KAG7092098.1"/>
    </source>
</evidence>